<evidence type="ECO:0000313" key="3">
    <source>
        <dbReference type="Proteomes" id="UP001345013"/>
    </source>
</evidence>
<reference evidence="2 3" key="1">
    <citation type="submission" date="2023-08" db="EMBL/GenBank/DDBJ databases">
        <title>Black Yeasts Isolated from many extreme environments.</title>
        <authorList>
            <person name="Coleine C."/>
            <person name="Stajich J.E."/>
            <person name="Selbmann L."/>
        </authorList>
    </citation>
    <scope>NUCLEOTIDE SEQUENCE [LARGE SCALE GENOMIC DNA]</scope>
    <source>
        <strain evidence="2 3">CCFEE 5885</strain>
    </source>
</reference>
<comment type="caution">
    <text evidence="2">The sequence shown here is derived from an EMBL/GenBank/DDBJ whole genome shotgun (WGS) entry which is preliminary data.</text>
</comment>
<proteinExistence type="predicted"/>
<dbReference type="EMBL" id="JAVRRG010000111">
    <property type="protein sequence ID" value="KAK5084876.1"/>
    <property type="molecule type" value="Genomic_DNA"/>
</dbReference>
<evidence type="ECO:0000256" key="1">
    <source>
        <dbReference type="SAM" id="SignalP"/>
    </source>
</evidence>
<organism evidence="2 3">
    <name type="scientific">Lithohypha guttulata</name>
    <dbReference type="NCBI Taxonomy" id="1690604"/>
    <lineage>
        <taxon>Eukaryota</taxon>
        <taxon>Fungi</taxon>
        <taxon>Dikarya</taxon>
        <taxon>Ascomycota</taxon>
        <taxon>Pezizomycotina</taxon>
        <taxon>Eurotiomycetes</taxon>
        <taxon>Chaetothyriomycetidae</taxon>
        <taxon>Chaetothyriales</taxon>
        <taxon>Trichomeriaceae</taxon>
        <taxon>Lithohypha</taxon>
    </lineage>
</organism>
<feature type="chain" id="PRO_5045359103" description="Cupin type-1 domain-containing protein" evidence="1">
    <location>
        <begin position="20"/>
        <end position="178"/>
    </location>
</feature>
<keyword evidence="1" id="KW-0732">Signal</keyword>
<gene>
    <name evidence="2" type="ORF">LTR24_007429</name>
</gene>
<evidence type="ECO:0008006" key="4">
    <source>
        <dbReference type="Google" id="ProtNLM"/>
    </source>
</evidence>
<protein>
    <recommendedName>
        <fullName evidence="4">Cupin type-1 domain-containing protein</fullName>
    </recommendedName>
</protein>
<sequence length="178" mass="18997">MLSSMILALAISLVCTVSAKQTSIQGPAPDSPKRLQISAVVNEDHDPYNAKIECWELDAPFSKYPTVGEALPLGDVTNVTYVTLPPRSQEGLHHPPHNMFFLLLSGVAHVGLPGDPSSGGLWIREGVNPLIIATDTMGIGHYTDYPGDKSTVALQVPFKGEVVPEHTVIGDAACEISE</sequence>
<evidence type="ECO:0000313" key="2">
    <source>
        <dbReference type="EMBL" id="KAK5084876.1"/>
    </source>
</evidence>
<name>A0ABR0K4I3_9EURO</name>
<keyword evidence="3" id="KW-1185">Reference proteome</keyword>
<dbReference type="Proteomes" id="UP001345013">
    <property type="component" value="Unassembled WGS sequence"/>
</dbReference>
<accession>A0ABR0K4I3</accession>
<feature type="signal peptide" evidence="1">
    <location>
        <begin position="1"/>
        <end position="19"/>
    </location>
</feature>